<feature type="region of interest" description="Disordered" evidence="4">
    <location>
        <begin position="388"/>
        <end position="407"/>
    </location>
</feature>
<feature type="domain" description="SH3" evidence="5">
    <location>
        <begin position="2"/>
        <end position="64"/>
    </location>
</feature>
<dbReference type="PROSITE" id="PS50002">
    <property type="entry name" value="SH3"/>
    <property type="match status" value="1"/>
</dbReference>
<dbReference type="InterPro" id="IPR001202">
    <property type="entry name" value="WW_dom"/>
</dbReference>
<evidence type="ECO:0000313" key="9">
    <source>
        <dbReference type="Proteomes" id="UP001642483"/>
    </source>
</evidence>
<feature type="compositionally biased region" description="Basic and acidic residues" evidence="4">
    <location>
        <begin position="388"/>
        <end position="401"/>
    </location>
</feature>
<dbReference type="Gene3D" id="1.20.1270.60">
    <property type="entry name" value="Arfaptin homology (AH) domain/BAR domain"/>
    <property type="match status" value="1"/>
</dbReference>
<dbReference type="Pfam" id="PF00397">
    <property type="entry name" value="WW"/>
    <property type="match status" value="1"/>
</dbReference>
<dbReference type="PANTHER" id="PTHR23065">
    <property type="entry name" value="PROLINE-SERINE-THREONINE PHOSPHATASE INTERACTING PROTEIN 1"/>
    <property type="match status" value="1"/>
</dbReference>
<dbReference type="SMART" id="SM00326">
    <property type="entry name" value="SH3"/>
    <property type="match status" value="1"/>
</dbReference>
<evidence type="ECO:0000256" key="4">
    <source>
        <dbReference type="SAM" id="MobiDB-lite"/>
    </source>
</evidence>
<evidence type="ECO:0000256" key="3">
    <source>
        <dbReference type="PROSITE-ProRule" id="PRU01077"/>
    </source>
</evidence>
<dbReference type="PANTHER" id="PTHR23065:SF57">
    <property type="entry name" value="GROWTH ARREST-SPECIFIC PROTEIN 7"/>
    <property type="match status" value="1"/>
</dbReference>
<name>A0ABP0FWE8_CLALP</name>
<evidence type="ECO:0008006" key="10">
    <source>
        <dbReference type="Google" id="ProtNLM"/>
    </source>
</evidence>
<dbReference type="InterPro" id="IPR031160">
    <property type="entry name" value="F_BAR_dom"/>
</dbReference>
<dbReference type="PROSITE" id="PS50020">
    <property type="entry name" value="WW_DOMAIN_2"/>
    <property type="match status" value="1"/>
</dbReference>
<dbReference type="Proteomes" id="UP001642483">
    <property type="component" value="Unassembled WGS sequence"/>
</dbReference>
<dbReference type="InterPro" id="IPR036028">
    <property type="entry name" value="SH3-like_dom_sf"/>
</dbReference>
<evidence type="ECO:0000259" key="5">
    <source>
        <dbReference type="PROSITE" id="PS50002"/>
    </source>
</evidence>
<dbReference type="InterPro" id="IPR001452">
    <property type="entry name" value="SH3_domain"/>
</dbReference>
<dbReference type="SUPFAM" id="SSF51045">
    <property type="entry name" value="WW domain"/>
    <property type="match status" value="1"/>
</dbReference>
<dbReference type="InterPro" id="IPR001060">
    <property type="entry name" value="FCH_dom"/>
</dbReference>
<dbReference type="InterPro" id="IPR036020">
    <property type="entry name" value="WW_dom_sf"/>
</dbReference>
<dbReference type="PROSITE" id="PS51741">
    <property type="entry name" value="F_BAR"/>
    <property type="match status" value="1"/>
</dbReference>
<dbReference type="SMART" id="SM00456">
    <property type="entry name" value="WW"/>
    <property type="match status" value="1"/>
</dbReference>
<sequence>MSEIVNCKALYPYSGAGGDQITTLDFDAGDLIKVSFSGEGGWWEGERNGHRGWFPASYVRKIEGSDTASVSSESWKEVTTTDGEIYYVNTETNESSWELPKPIEMSSDADCDDDVLKPIENSANTSTNNGKVVNGNSFHLPLPLLEYEHSLHTQSQPTTPMPKLSGPTTPESRSAPMTPKEKSSPVTPRAKSSTPTSPNQPNGQPARPRIRMVNGISFPDEKEAKEQTLLHPGKFSYCDYFWNDKMENHSFQSGFCILYQKMLKGKHLCKEVADYFKAREMLEIQYAKGLAALSNSVLAAQEGGTLGDTVKQVKAATLLESKIHQDFANKLRNEIEQPLLEQKEKEKKDLKKLEASMADLRKQVQLKYQAAERSKQMLLERTKDFEMKRTSTKHTKDEVQKARKKSTKQAEELKSSIESYNHIRQQWFEEMVTSSLVLERHESSRVKSVRALLSRYTNILQETNNKCHKTCDAVNQNIAVTDADKDRELWVRKNATGKVKPVDLVI</sequence>
<feature type="domain" description="F-BAR" evidence="7">
    <location>
        <begin position="235"/>
        <end position="486"/>
    </location>
</feature>
<dbReference type="Gene3D" id="2.20.70.10">
    <property type="match status" value="1"/>
</dbReference>
<feature type="domain" description="WW" evidence="6">
    <location>
        <begin position="75"/>
        <end position="102"/>
    </location>
</feature>
<dbReference type="Pfam" id="PF07653">
    <property type="entry name" value="SH3_2"/>
    <property type="match status" value="1"/>
</dbReference>
<keyword evidence="3" id="KW-0175">Coiled coil</keyword>
<dbReference type="Pfam" id="PF00611">
    <property type="entry name" value="FCH"/>
    <property type="match status" value="1"/>
</dbReference>
<dbReference type="Gene3D" id="2.30.30.40">
    <property type="entry name" value="SH3 Domains"/>
    <property type="match status" value="1"/>
</dbReference>
<keyword evidence="1 2" id="KW-0728">SH3 domain</keyword>
<proteinExistence type="predicted"/>
<feature type="compositionally biased region" description="Polar residues" evidence="4">
    <location>
        <begin position="121"/>
        <end position="134"/>
    </location>
</feature>
<dbReference type="SUPFAM" id="SSF50044">
    <property type="entry name" value="SH3-domain"/>
    <property type="match status" value="1"/>
</dbReference>
<feature type="region of interest" description="Disordered" evidence="4">
    <location>
        <begin position="102"/>
        <end position="134"/>
    </location>
</feature>
<organism evidence="8 9">
    <name type="scientific">Clavelina lepadiformis</name>
    <name type="common">Light-bulb sea squirt</name>
    <name type="synonym">Ascidia lepadiformis</name>
    <dbReference type="NCBI Taxonomy" id="159417"/>
    <lineage>
        <taxon>Eukaryota</taxon>
        <taxon>Metazoa</taxon>
        <taxon>Chordata</taxon>
        <taxon>Tunicata</taxon>
        <taxon>Ascidiacea</taxon>
        <taxon>Aplousobranchia</taxon>
        <taxon>Clavelinidae</taxon>
        <taxon>Clavelina</taxon>
    </lineage>
</organism>
<feature type="region of interest" description="Disordered" evidence="4">
    <location>
        <begin position="151"/>
        <end position="210"/>
    </location>
</feature>
<dbReference type="CDD" id="cd00201">
    <property type="entry name" value="WW"/>
    <property type="match status" value="1"/>
</dbReference>
<dbReference type="SUPFAM" id="SSF103657">
    <property type="entry name" value="BAR/IMD domain-like"/>
    <property type="match status" value="1"/>
</dbReference>
<dbReference type="InterPro" id="IPR027267">
    <property type="entry name" value="AH/BAR_dom_sf"/>
</dbReference>
<dbReference type="EMBL" id="CAWYQH010000090">
    <property type="protein sequence ID" value="CAK8682290.1"/>
    <property type="molecule type" value="Genomic_DNA"/>
</dbReference>
<evidence type="ECO:0000313" key="8">
    <source>
        <dbReference type="EMBL" id="CAK8682290.1"/>
    </source>
</evidence>
<evidence type="ECO:0000259" key="7">
    <source>
        <dbReference type="PROSITE" id="PS51741"/>
    </source>
</evidence>
<dbReference type="PROSITE" id="PS01159">
    <property type="entry name" value="WW_DOMAIN_1"/>
    <property type="match status" value="1"/>
</dbReference>
<accession>A0ABP0FWE8</accession>
<evidence type="ECO:0000256" key="2">
    <source>
        <dbReference type="PROSITE-ProRule" id="PRU00192"/>
    </source>
</evidence>
<feature type="compositionally biased region" description="Polar residues" evidence="4">
    <location>
        <begin position="184"/>
        <end position="203"/>
    </location>
</feature>
<gene>
    <name evidence="8" type="ORF">CVLEPA_LOCUS12969</name>
</gene>
<reference evidence="8 9" key="1">
    <citation type="submission" date="2024-02" db="EMBL/GenBank/DDBJ databases">
        <authorList>
            <person name="Daric V."/>
            <person name="Darras S."/>
        </authorList>
    </citation>
    <scope>NUCLEOTIDE SEQUENCE [LARGE SCALE GENOMIC DNA]</scope>
</reference>
<evidence type="ECO:0000259" key="6">
    <source>
        <dbReference type="PROSITE" id="PS50020"/>
    </source>
</evidence>
<keyword evidence="9" id="KW-1185">Reference proteome</keyword>
<comment type="caution">
    <text evidence="8">The sequence shown here is derived from an EMBL/GenBank/DDBJ whole genome shotgun (WGS) entry which is preliminary data.</text>
</comment>
<protein>
    <recommendedName>
        <fullName evidence="10">Growth arrest-specific protein 7</fullName>
    </recommendedName>
</protein>
<evidence type="ECO:0000256" key="1">
    <source>
        <dbReference type="ARBA" id="ARBA00022443"/>
    </source>
</evidence>
<dbReference type="SMART" id="SM00055">
    <property type="entry name" value="FCH"/>
    <property type="match status" value="1"/>
</dbReference>